<proteinExistence type="predicted"/>
<evidence type="ECO:0000313" key="3">
    <source>
        <dbReference type="Proteomes" id="UP001205035"/>
    </source>
</evidence>
<accession>A0AAJ1CDR3</accession>
<evidence type="ECO:0000256" key="1">
    <source>
        <dbReference type="SAM" id="SignalP"/>
    </source>
</evidence>
<feature type="chain" id="PRO_5042495095" description="IPT/TIG domain-containing protein" evidence="1">
    <location>
        <begin position="22"/>
        <end position="170"/>
    </location>
</feature>
<evidence type="ECO:0008006" key="4">
    <source>
        <dbReference type="Google" id="ProtNLM"/>
    </source>
</evidence>
<organism evidence="2 3">
    <name type="scientific">Alistipes onderdonkii</name>
    <dbReference type="NCBI Taxonomy" id="328813"/>
    <lineage>
        <taxon>Bacteria</taxon>
        <taxon>Pseudomonadati</taxon>
        <taxon>Bacteroidota</taxon>
        <taxon>Bacteroidia</taxon>
        <taxon>Bacteroidales</taxon>
        <taxon>Rikenellaceae</taxon>
        <taxon>Alistipes</taxon>
    </lineage>
</organism>
<keyword evidence="1" id="KW-0732">Signal</keyword>
<reference evidence="2" key="1">
    <citation type="submission" date="2022-06" db="EMBL/GenBank/DDBJ databases">
        <title>Isolation of gut microbiota from human fecal samples.</title>
        <authorList>
            <person name="Pamer E.G."/>
            <person name="Barat B."/>
            <person name="Waligurski E."/>
            <person name="Medina S."/>
            <person name="Paddock L."/>
            <person name="Mostad J."/>
        </authorList>
    </citation>
    <scope>NUCLEOTIDE SEQUENCE</scope>
    <source>
        <strain evidence="2">DFI.6.22</strain>
    </source>
</reference>
<evidence type="ECO:0000313" key="2">
    <source>
        <dbReference type="EMBL" id="MCQ5082269.1"/>
    </source>
</evidence>
<comment type="caution">
    <text evidence="2">The sequence shown here is derived from an EMBL/GenBank/DDBJ whole genome shotgun (WGS) entry which is preliminary data.</text>
</comment>
<protein>
    <recommendedName>
        <fullName evidence="4">IPT/TIG domain-containing protein</fullName>
    </recommendedName>
</protein>
<gene>
    <name evidence="2" type="ORF">NE651_05125</name>
</gene>
<dbReference type="PROSITE" id="PS51257">
    <property type="entry name" value="PROKAR_LIPOPROTEIN"/>
    <property type="match status" value="1"/>
</dbReference>
<dbReference type="EMBL" id="JANGBQ010000005">
    <property type="protein sequence ID" value="MCQ5082269.1"/>
    <property type="molecule type" value="Genomic_DNA"/>
</dbReference>
<dbReference type="AlphaFoldDB" id="A0AAJ1CDR3"/>
<sequence>MKKLITLIAGLLLVALPVGLAGCDDSDKEIYNDGRLVTDVVIPTSMTVYRGMEVSVSGYGFAQGDAIALRAGEDLPAATTVASEKLLTFVIPDGAADQTVYKVVLNRAQDYQVLGSSRMTVQLAIDVDLGKTISGNWGGDAVIRGRGFMATDKLFLEQGGGEIRSAGQGC</sequence>
<dbReference type="Proteomes" id="UP001205035">
    <property type="component" value="Unassembled WGS sequence"/>
</dbReference>
<feature type="signal peptide" evidence="1">
    <location>
        <begin position="1"/>
        <end position="21"/>
    </location>
</feature>
<dbReference type="RefSeq" id="WP_022333850.1">
    <property type="nucleotide sequence ID" value="NZ_JANGBQ010000005.1"/>
</dbReference>
<name>A0AAJ1CDR3_9BACT</name>
<dbReference type="Gene3D" id="2.60.40.3920">
    <property type="match status" value="1"/>
</dbReference>